<dbReference type="Proteomes" id="UP001155241">
    <property type="component" value="Unassembled WGS sequence"/>
</dbReference>
<evidence type="ECO:0000313" key="2">
    <source>
        <dbReference type="Proteomes" id="UP001155241"/>
    </source>
</evidence>
<accession>A0A9X2JGC7</accession>
<reference evidence="1" key="1">
    <citation type="submission" date="2022-06" db="EMBL/GenBank/DDBJ databases">
        <title>Aeoliella straminimaris, a novel planctomycete from sediments.</title>
        <authorList>
            <person name="Vitorino I.R."/>
            <person name="Lage O.M."/>
        </authorList>
    </citation>
    <scope>NUCLEOTIDE SEQUENCE</scope>
    <source>
        <strain evidence="1">ICT_H6.2</strain>
    </source>
</reference>
<dbReference type="AlphaFoldDB" id="A0A9X2JGC7"/>
<sequence>MVSCAPIFNALAFPQLRGVSLRGSDHGKFSSDASSSGCYILGKWTHWQTCSAGCDDGAVGRHRVRLGWWGEHDNRINPRSVRMVNNFGDPIGIINKHLLQLTAGDTPDMYRLALIGWIILA</sequence>
<protein>
    <submittedName>
        <fullName evidence="1">Uncharacterized protein</fullName>
    </submittedName>
</protein>
<proteinExistence type="predicted"/>
<dbReference type="RefSeq" id="WP_252852351.1">
    <property type="nucleotide sequence ID" value="NZ_JAMXLR010000036.1"/>
</dbReference>
<keyword evidence="2" id="KW-1185">Reference proteome</keyword>
<name>A0A9X2JGC7_9BACT</name>
<evidence type="ECO:0000313" key="1">
    <source>
        <dbReference type="EMBL" id="MCO6044247.1"/>
    </source>
</evidence>
<organism evidence="1 2">
    <name type="scientific">Aeoliella straminimaris</name>
    <dbReference type="NCBI Taxonomy" id="2954799"/>
    <lineage>
        <taxon>Bacteria</taxon>
        <taxon>Pseudomonadati</taxon>
        <taxon>Planctomycetota</taxon>
        <taxon>Planctomycetia</taxon>
        <taxon>Pirellulales</taxon>
        <taxon>Lacipirellulaceae</taxon>
        <taxon>Aeoliella</taxon>
    </lineage>
</organism>
<dbReference type="EMBL" id="JAMXLR010000036">
    <property type="protein sequence ID" value="MCO6044247.1"/>
    <property type="molecule type" value="Genomic_DNA"/>
</dbReference>
<gene>
    <name evidence="1" type="ORF">NG895_10045</name>
</gene>
<comment type="caution">
    <text evidence="1">The sequence shown here is derived from an EMBL/GenBank/DDBJ whole genome shotgun (WGS) entry which is preliminary data.</text>
</comment>